<dbReference type="SUPFAM" id="SSF52172">
    <property type="entry name" value="CheY-like"/>
    <property type="match status" value="1"/>
</dbReference>
<dbReference type="RefSeq" id="WP_015709752.1">
    <property type="nucleotide sequence ID" value="NC_015577.1"/>
</dbReference>
<evidence type="ECO:0000259" key="8">
    <source>
        <dbReference type="PROSITE" id="PS50110"/>
    </source>
</evidence>
<dbReference type="PROSITE" id="PS50110">
    <property type="entry name" value="RESPONSE_REGULATORY"/>
    <property type="match status" value="1"/>
</dbReference>
<evidence type="ECO:0000256" key="3">
    <source>
        <dbReference type="ARBA" id="ARBA00023012"/>
    </source>
</evidence>
<dbReference type="GO" id="GO:0005829">
    <property type="term" value="C:cytosol"/>
    <property type="evidence" value="ECO:0007669"/>
    <property type="project" value="TreeGrafter"/>
</dbReference>
<protein>
    <recommendedName>
        <fullName evidence="1">Phosphate regulon transcriptional regulatory protein PhoB</fullName>
    </recommendedName>
</protein>
<dbReference type="InterPro" id="IPR016032">
    <property type="entry name" value="Sig_transdc_resp-reg_C-effctor"/>
</dbReference>
<dbReference type="STRING" id="545695.TREAZ_2302"/>
<evidence type="ECO:0000256" key="6">
    <source>
        <dbReference type="PROSITE-ProRule" id="PRU00169"/>
    </source>
</evidence>
<evidence type="ECO:0000259" key="9">
    <source>
        <dbReference type="PROSITE" id="PS51755"/>
    </source>
</evidence>
<dbReference type="FunFam" id="1.10.10.10:FF:000018">
    <property type="entry name" value="DNA-binding response regulator ResD"/>
    <property type="match status" value="1"/>
</dbReference>
<dbReference type="Pfam" id="PF00072">
    <property type="entry name" value="Response_reg"/>
    <property type="match status" value="1"/>
</dbReference>
<organism evidence="10 11">
    <name type="scientific">Leadbettera azotonutricia (strain ATCC BAA-888 / DSM 13862 / ZAS-9)</name>
    <name type="common">Treponema azotonutricium</name>
    <dbReference type="NCBI Taxonomy" id="545695"/>
    <lineage>
        <taxon>Bacteria</taxon>
        <taxon>Pseudomonadati</taxon>
        <taxon>Spirochaetota</taxon>
        <taxon>Spirochaetia</taxon>
        <taxon>Spirochaetales</taxon>
        <taxon>Breznakiellaceae</taxon>
        <taxon>Leadbettera</taxon>
    </lineage>
</organism>
<gene>
    <name evidence="10" type="ordered locus">TREAZ_2302</name>
</gene>
<dbReference type="SUPFAM" id="SSF46894">
    <property type="entry name" value="C-terminal effector domain of the bipartite response regulators"/>
    <property type="match status" value="1"/>
</dbReference>
<dbReference type="Gene3D" id="6.10.250.690">
    <property type="match status" value="1"/>
</dbReference>
<name>F5Y805_LEAAZ</name>
<dbReference type="KEGG" id="taz:TREAZ_2302"/>
<keyword evidence="4 7" id="KW-0238">DNA-binding</keyword>
<evidence type="ECO:0000256" key="2">
    <source>
        <dbReference type="ARBA" id="ARBA00022553"/>
    </source>
</evidence>
<dbReference type="InterPro" id="IPR039420">
    <property type="entry name" value="WalR-like"/>
</dbReference>
<dbReference type="Pfam" id="PF00486">
    <property type="entry name" value="Trans_reg_C"/>
    <property type="match status" value="1"/>
</dbReference>
<dbReference type="CDD" id="cd00383">
    <property type="entry name" value="trans_reg_C"/>
    <property type="match status" value="1"/>
</dbReference>
<dbReference type="Gene3D" id="3.40.50.2300">
    <property type="match status" value="1"/>
</dbReference>
<evidence type="ECO:0000256" key="5">
    <source>
        <dbReference type="ARBA" id="ARBA00024735"/>
    </source>
</evidence>
<reference evidence="10 11" key="2">
    <citation type="journal article" date="2011" name="ISME J.">
        <title>RNA-seq reveals cooperative metabolic interactions between two termite-gut spirochete species in co-culture.</title>
        <authorList>
            <person name="Rosenthal A.Z."/>
            <person name="Matson E.G."/>
            <person name="Eldar A."/>
            <person name="Leadbetter J.R."/>
        </authorList>
    </citation>
    <scope>NUCLEOTIDE SEQUENCE [LARGE SCALE GENOMIC DNA]</scope>
    <source>
        <strain evidence="11">ATCC BAA-888 / DSM 13862 / ZAS-9</strain>
    </source>
</reference>
<evidence type="ECO:0000256" key="4">
    <source>
        <dbReference type="ARBA" id="ARBA00023125"/>
    </source>
</evidence>
<dbReference type="InterPro" id="IPR001867">
    <property type="entry name" value="OmpR/PhoB-type_DNA-bd"/>
</dbReference>
<dbReference type="eggNOG" id="COG0745">
    <property type="taxonomic scope" value="Bacteria"/>
</dbReference>
<dbReference type="FunCoup" id="F5Y805">
    <property type="interactions" value="368"/>
</dbReference>
<dbReference type="AlphaFoldDB" id="F5Y805"/>
<dbReference type="Proteomes" id="UP000009222">
    <property type="component" value="Chromosome"/>
</dbReference>
<feature type="modified residue" description="4-aspartylphosphate" evidence="6">
    <location>
        <position position="56"/>
    </location>
</feature>
<sequence length="231" mass="25865">MSETAQLVYIVEDDQGIRDLTLYTLNNSGFKAKGFPNGKEFWKALEAEKPGLVLLDIMLPGEDGLAILKRLRNNTVTVKLPVMMLTAKGSEYDKVLGLDSGADDYLAKPFGMMELIARVKALLRRVGTENSGDEEFVLDGLKINIPRHTVTVNNEEIILTIKEFDLLVHLLKNKDMVLSRDQLLQEVWGYEYAGETRTVDAHILTLRTKLKASGDLIQTVRGLGYKIGKKE</sequence>
<dbReference type="PANTHER" id="PTHR48111:SF73">
    <property type="entry name" value="ALKALINE PHOSPHATASE SYNTHESIS TRANSCRIPTIONAL REGULATORY PROTEIN PHOP"/>
    <property type="match status" value="1"/>
</dbReference>
<dbReference type="InterPro" id="IPR011006">
    <property type="entry name" value="CheY-like_superfamily"/>
</dbReference>
<feature type="domain" description="OmpR/PhoB-type" evidence="9">
    <location>
        <begin position="133"/>
        <end position="229"/>
    </location>
</feature>
<comment type="function">
    <text evidence="5">This protein is a positive regulator for the phosphate regulon. Transcription of this operon is positively regulated by PhoB and PhoR when phosphate is limited.</text>
</comment>
<reference evidence="11" key="1">
    <citation type="submission" date="2009-12" db="EMBL/GenBank/DDBJ databases">
        <title>Complete sequence of Treponema azotonutricium strain ZAS-9.</title>
        <authorList>
            <person name="Tetu S.G."/>
            <person name="Matson E."/>
            <person name="Ren Q."/>
            <person name="Seshadri R."/>
            <person name="Elbourne L."/>
            <person name="Hassan K.A."/>
            <person name="Durkin A."/>
            <person name="Radune D."/>
            <person name="Mohamoud Y."/>
            <person name="Shay R."/>
            <person name="Jin S."/>
            <person name="Zhang X."/>
            <person name="Lucey K."/>
            <person name="Ballor N.R."/>
            <person name="Ottesen E."/>
            <person name="Rosenthal R."/>
            <person name="Allen A."/>
            <person name="Leadbetter J.R."/>
            <person name="Paulsen I.T."/>
        </authorList>
    </citation>
    <scope>NUCLEOTIDE SEQUENCE [LARGE SCALE GENOMIC DNA]</scope>
    <source>
        <strain evidence="11">ATCC BAA-888 / DSM 13862 / ZAS-9</strain>
    </source>
</reference>
<dbReference type="PROSITE" id="PS51755">
    <property type="entry name" value="OMPR_PHOB"/>
    <property type="match status" value="1"/>
</dbReference>
<evidence type="ECO:0000256" key="1">
    <source>
        <dbReference type="ARBA" id="ARBA00013332"/>
    </source>
</evidence>
<dbReference type="SMART" id="SM00862">
    <property type="entry name" value="Trans_reg_C"/>
    <property type="match status" value="1"/>
</dbReference>
<evidence type="ECO:0000313" key="10">
    <source>
        <dbReference type="EMBL" id="AEF80546.1"/>
    </source>
</evidence>
<evidence type="ECO:0000256" key="7">
    <source>
        <dbReference type="PROSITE-ProRule" id="PRU01091"/>
    </source>
</evidence>
<dbReference type="InParanoid" id="F5Y805"/>
<dbReference type="Gene3D" id="1.10.10.10">
    <property type="entry name" value="Winged helix-like DNA-binding domain superfamily/Winged helix DNA-binding domain"/>
    <property type="match status" value="1"/>
</dbReference>
<feature type="DNA-binding region" description="OmpR/PhoB-type" evidence="7">
    <location>
        <begin position="133"/>
        <end position="229"/>
    </location>
</feature>
<dbReference type="EMBL" id="CP001841">
    <property type="protein sequence ID" value="AEF80546.1"/>
    <property type="molecule type" value="Genomic_DNA"/>
</dbReference>
<dbReference type="GO" id="GO:0006355">
    <property type="term" value="P:regulation of DNA-templated transcription"/>
    <property type="evidence" value="ECO:0007669"/>
    <property type="project" value="InterPro"/>
</dbReference>
<evidence type="ECO:0000313" key="11">
    <source>
        <dbReference type="Proteomes" id="UP000009222"/>
    </source>
</evidence>
<accession>F5Y805</accession>
<dbReference type="InterPro" id="IPR001789">
    <property type="entry name" value="Sig_transdc_resp-reg_receiver"/>
</dbReference>
<keyword evidence="3" id="KW-0902">Two-component regulatory system</keyword>
<proteinExistence type="predicted"/>
<dbReference type="GO" id="GO:0000976">
    <property type="term" value="F:transcription cis-regulatory region binding"/>
    <property type="evidence" value="ECO:0007669"/>
    <property type="project" value="TreeGrafter"/>
</dbReference>
<dbReference type="SMART" id="SM00448">
    <property type="entry name" value="REC"/>
    <property type="match status" value="1"/>
</dbReference>
<keyword evidence="11" id="KW-1185">Reference proteome</keyword>
<dbReference type="InterPro" id="IPR036388">
    <property type="entry name" value="WH-like_DNA-bd_sf"/>
</dbReference>
<dbReference type="PANTHER" id="PTHR48111">
    <property type="entry name" value="REGULATOR OF RPOS"/>
    <property type="match status" value="1"/>
</dbReference>
<dbReference type="HOGENOM" id="CLU_000445_30_4_12"/>
<keyword evidence="2 6" id="KW-0597">Phosphoprotein</keyword>
<feature type="domain" description="Response regulatory" evidence="8">
    <location>
        <begin position="7"/>
        <end position="123"/>
    </location>
</feature>
<dbReference type="GO" id="GO:0032993">
    <property type="term" value="C:protein-DNA complex"/>
    <property type="evidence" value="ECO:0007669"/>
    <property type="project" value="TreeGrafter"/>
</dbReference>
<dbReference type="GO" id="GO:0000156">
    <property type="term" value="F:phosphorelay response regulator activity"/>
    <property type="evidence" value="ECO:0007669"/>
    <property type="project" value="TreeGrafter"/>
</dbReference>